<dbReference type="FunFam" id="3.30.1180.20:FF:000001">
    <property type="entry name" value="Dihydroxyacetone kinase 1"/>
    <property type="match status" value="1"/>
</dbReference>
<keyword evidence="7" id="KW-0547">Nucleotide-binding</keyword>
<dbReference type="PROSITE" id="PS51480">
    <property type="entry name" value="DHAL"/>
    <property type="match status" value="1"/>
</dbReference>
<dbReference type="PROSITE" id="PS51481">
    <property type="entry name" value="DHAK"/>
    <property type="match status" value="1"/>
</dbReference>
<keyword evidence="8 21" id="KW-0418">Kinase</keyword>
<dbReference type="PANTHER" id="PTHR28629:SF4">
    <property type="entry name" value="TRIOKINASE_FMN CYCLASE"/>
    <property type="match status" value="1"/>
</dbReference>
<sequence length="602" mass="64997">MTLAKHWNYNKDEDIVVTQLRGLAAANPYVSLIPAEKVVFNPHSDTTAKIAVISGGGAGHEPLHGGFVGENLLDAAVSGAIFASPSTKQIMAAIKTKSDKERGTIIVVKNYTGDVLHFGLVAERAKSEGYDVELVVVTDDVAVGREQNKMVGRRGLAGTALIHKILGAATAARQKESLKTLSGLGNAVNKNLVTLGASLDRTSVPGNDAEDGDEVEFTGSNEAELGLGIHNEPGVKMNPIPNIDELVKKMFVQLLSKEDKDRHYVDFDVDNDEYVLVINNIGGTSSFELFAITEHVLQNLPLKKKPKRVYVSDFVTSFNAPGFSITLLNLSNLEKEDIPFTAQDVLNFLNTPTNAPGWKPKVYDAKYWDENDSSKREIESPMNHATISHSDLKIDGSQFESRLVNALNVLLKEEPKITHYDTIVGDGDCGTTLANGANSILKALKSNKDFASNLSDPVATLAYVTELVEDSMGGTSGGLYSIFLTALVKQLKDLKEVSTKTVGDALYHALHDGLFKYTRARVGGRTLVDTLQPFVDTLHETQGDLSKAVDAAKKGCEETKNLHASFGRASYVNEDEFKVEGGIPDPGAVGVLALIEGFTQKV</sequence>
<dbReference type="FunFam" id="3.40.50.10440:FF:000001">
    <property type="entry name" value="Dihydroxyacetone kinase, DhaK subunit"/>
    <property type="match status" value="1"/>
</dbReference>
<comment type="pathway">
    <text evidence="2">Polyol metabolism; glycerol fermentation; glycerone phosphate from glycerol (oxidative route): step 2/2.</text>
</comment>
<reference evidence="21 22" key="1">
    <citation type="submission" date="2018-06" db="EMBL/GenBank/DDBJ databases">
        <title>Whole genome sequencing of Candida tropicalis (genome annotated by CSBL at Korea University).</title>
        <authorList>
            <person name="Ahn J."/>
        </authorList>
    </citation>
    <scope>NUCLEOTIDE SEQUENCE [LARGE SCALE GENOMIC DNA]</scope>
    <source>
        <strain evidence="21 22">ATCC 20962</strain>
    </source>
</reference>
<dbReference type="SUPFAM" id="SSF82549">
    <property type="entry name" value="DAK1/DegV-like"/>
    <property type="match status" value="1"/>
</dbReference>
<dbReference type="AlphaFoldDB" id="A0A367Y4Y5"/>
<comment type="similarity">
    <text evidence="3">Belongs to the dihydroxyacetone kinase (DAK) family.</text>
</comment>
<accession>A0A367Y4Y5</accession>
<evidence type="ECO:0000256" key="8">
    <source>
        <dbReference type="ARBA" id="ARBA00022777"/>
    </source>
</evidence>
<evidence type="ECO:0000256" key="1">
    <source>
        <dbReference type="ARBA" id="ARBA00003264"/>
    </source>
</evidence>
<evidence type="ECO:0000256" key="13">
    <source>
        <dbReference type="ARBA" id="ARBA00068178"/>
    </source>
</evidence>
<dbReference type="PANTHER" id="PTHR28629">
    <property type="entry name" value="TRIOKINASE/FMN CYCLASE"/>
    <property type="match status" value="1"/>
</dbReference>
<evidence type="ECO:0000256" key="15">
    <source>
        <dbReference type="ARBA" id="ARBA00079901"/>
    </source>
</evidence>
<protein>
    <recommendedName>
        <fullName evidence="13">Dihydroxyacetone kinase</fullName>
        <ecNumber evidence="5">2.7.1.28</ecNumber>
        <ecNumber evidence="4">2.7.1.29</ecNumber>
    </recommendedName>
    <alternativeName>
        <fullName evidence="14">Glycerone kinase</fullName>
    </alternativeName>
    <alternativeName>
        <fullName evidence="15">Triokinase</fullName>
    </alternativeName>
    <alternativeName>
        <fullName evidence="16">Triose kinase</fullName>
    </alternativeName>
</protein>
<dbReference type="Gene3D" id="3.40.50.10440">
    <property type="entry name" value="Dihydroxyacetone kinase, domain 1"/>
    <property type="match status" value="1"/>
</dbReference>
<evidence type="ECO:0000256" key="14">
    <source>
        <dbReference type="ARBA" id="ARBA00075491"/>
    </source>
</evidence>
<dbReference type="EC" id="2.7.1.29" evidence="4"/>
<evidence type="ECO:0000256" key="9">
    <source>
        <dbReference type="ARBA" id="ARBA00022798"/>
    </source>
</evidence>
<dbReference type="Pfam" id="PF02734">
    <property type="entry name" value="Dak2"/>
    <property type="match status" value="1"/>
</dbReference>
<keyword evidence="22" id="KW-1185">Reference proteome</keyword>
<dbReference type="GO" id="GO:0050354">
    <property type="term" value="F:triokinase activity"/>
    <property type="evidence" value="ECO:0007669"/>
    <property type="project" value="UniProtKB-EC"/>
</dbReference>
<dbReference type="Gene3D" id="1.25.40.340">
    <property type="match status" value="1"/>
</dbReference>
<dbReference type="GO" id="GO:0005829">
    <property type="term" value="C:cytosol"/>
    <property type="evidence" value="ECO:0007669"/>
    <property type="project" value="TreeGrafter"/>
</dbReference>
<dbReference type="NCBIfam" id="TIGR02361">
    <property type="entry name" value="dak_ATP"/>
    <property type="match status" value="1"/>
</dbReference>
<name>A0A367Y4Y5_9ASCO</name>
<dbReference type="STRING" id="5486.A0A367Y4Y5"/>
<evidence type="ECO:0000256" key="17">
    <source>
        <dbReference type="PIRSR" id="PIRSR612734-1"/>
    </source>
</evidence>
<keyword evidence="10" id="KW-0067">ATP-binding</keyword>
<feature type="binding site" evidence="18">
    <location>
        <position position="109"/>
    </location>
    <ligand>
        <name>substrate</name>
    </ligand>
</feature>
<feature type="domain" description="DhaL" evidence="19">
    <location>
        <begin position="397"/>
        <end position="600"/>
    </location>
</feature>
<comment type="catalytic activity">
    <reaction evidence="11">
        <text>D-glyceraldehyde + ATP = D-glyceraldehyde 3-phosphate + ADP + H(+)</text>
        <dbReference type="Rhea" id="RHEA:13941"/>
        <dbReference type="ChEBI" id="CHEBI:15378"/>
        <dbReference type="ChEBI" id="CHEBI:17378"/>
        <dbReference type="ChEBI" id="CHEBI:30616"/>
        <dbReference type="ChEBI" id="CHEBI:59776"/>
        <dbReference type="ChEBI" id="CHEBI:456216"/>
        <dbReference type="EC" id="2.7.1.28"/>
    </reaction>
</comment>
<dbReference type="GO" id="GO:0004371">
    <property type="term" value="F:glycerone kinase activity"/>
    <property type="evidence" value="ECO:0007669"/>
    <property type="project" value="UniProtKB-EC"/>
</dbReference>
<dbReference type="GO" id="GO:0061610">
    <property type="term" value="P:glycerol to glycerone phosphate metabolic process"/>
    <property type="evidence" value="ECO:0007669"/>
    <property type="project" value="UniProtKB-ARBA"/>
</dbReference>
<evidence type="ECO:0000256" key="11">
    <source>
        <dbReference type="ARBA" id="ARBA00047974"/>
    </source>
</evidence>
<dbReference type="GO" id="GO:0019588">
    <property type="term" value="P:anaerobic glycerol catabolic process"/>
    <property type="evidence" value="ECO:0007669"/>
    <property type="project" value="UniProtKB-UniPathway"/>
</dbReference>
<dbReference type="GO" id="GO:0005524">
    <property type="term" value="F:ATP binding"/>
    <property type="evidence" value="ECO:0007669"/>
    <property type="project" value="UniProtKB-KW"/>
</dbReference>
<dbReference type="OrthoDB" id="1724672at2759"/>
<dbReference type="UniPathway" id="UPA00617">
    <property type="reaction ID" value="UER00669"/>
</dbReference>
<evidence type="ECO:0000256" key="3">
    <source>
        <dbReference type="ARBA" id="ARBA00008757"/>
    </source>
</evidence>
<dbReference type="EC" id="2.7.1.28" evidence="5"/>
<feature type="domain" description="DhaK" evidence="20">
    <location>
        <begin position="11"/>
        <end position="358"/>
    </location>
</feature>
<comment type="function">
    <text evidence="1">Catalyzes both the phosphorylation of dihydroxyacetone and of glyceraldehyde.</text>
</comment>
<dbReference type="EMBL" id="QLNQ01000026">
    <property type="protein sequence ID" value="RCK60926.1"/>
    <property type="molecule type" value="Genomic_DNA"/>
</dbReference>
<feature type="binding site" evidence="18">
    <location>
        <position position="114"/>
    </location>
    <ligand>
        <name>substrate</name>
    </ligand>
</feature>
<dbReference type="Proteomes" id="UP000253472">
    <property type="component" value="Unassembled WGS sequence"/>
</dbReference>
<evidence type="ECO:0000256" key="16">
    <source>
        <dbReference type="ARBA" id="ARBA00083754"/>
    </source>
</evidence>
<dbReference type="Gene3D" id="3.30.1180.20">
    <property type="entry name" value="Dihydroxyacetone kinase, domain 2"/>
    <property type="match status" value="1"/>
</dbReference>
<proteinExistence type="inferred from homology"/>
<evidence type="ECO:0000256" key="5">
    <source>
        <dbReference type="ARBA" id="ARBA00012110"/>
    </source>
</evidence>
<evidence type="ECO:0000256" key="6">
    <source>
        <dbReference type="ARBA" id="ARBA00022679"/>
    </source>
</evidence>
<feature type="active site" description="Tele-hemiaminal-histidine intermediate" evidence="17">
    <location>
        <position position="230"/>
    </location>
</feature>
<dbReference type="SUPFAM" id="SSF101473">
    <property type="entry name" value="DhaL-like"/>
    <property type="match status" value="1"/>
</dbReference>
<dbReference type="FunFam" id="1.25.40.340:FF:000001">
    <property type="entry name" value="Dihydroxyacetone kinase 1"/>
    <property type="match status" value="1"/>
</dbReference>
<evidence type="ECO:0000259" key="20">
    <source>
        <dbReference type="PROSITE" id="PS51481"/>
    </source>
</evidence>
<dbReference type="Pfam" id="PF02733">
    <property type="entry name" value="Dak1"/>
    <property type="match status" value="1"/>
</dbReference>
<dbReference type="InterPro" id="IPR004006">
    <property type="entry name" value="DhaK_dom"/>
</dbReference>
<evidence type="ECO:0000256" key="2">
    <source>
        <dbReference type="ARBA" id="ARBA00004778"/>
    </source>
</evidence>
<dbReference type="InterPro" id="IPR036117">
    <property type="entry name" value="DhaL_dom_sf"/>
</dbReference>
<keyword evidence="9" id="KW-0319">Glycerol metabolism</keyword>
<evidence type="ECO:0000256" key="4">
    <source>
        <dbReference type="ARBA" id="ARBA00012107"/>
    </source>
</evidence>
<evidence type="ECO:0000256" key="12">
    <source>
        <dbReference type="ARBA" id="ARBA00048898"/>
    </source>
</evidence>
<evidence type="ECO:0000256" key="10">
    <source>
        <dbReference type="ARBA" id="ARBA00022840"/>
    </source>
</evidence>
<evidence type="ECO:0000313" key="21">
    <source>
        <dbReference type="EMBL" id="RCK60926.1"/>
    </source>
</evidence>
<evidence type="ECO:0000259" key="19">
    <source>
        <dbReference type="PROSITE" id="PS51480"/>
    </source>
</evidence>
<keyword evidence="6" id="KW-0808">Transferase</keyword>
<dbReference type="InterPro" id="IPR004007">
    <property type="entry name" value="DhaL_dom"/>
</dbReference>
<gene>
    <name evidence="21" type="primary">DAK_0</name>
    <name evidence="21" type="ORF">Cantr_08094</name>
</gene>
<comment type="caution">
    <text evidence="21">The sequence shown here is derived from an EMBL/GenBank/DDBJ whole genome shotgun (WGS) entry which is preliminary data.</text>
</comment>
<dbReference type="SMART" id="SM01120">
    <property type="entry name" value="Dak2"/>
    <property type="match status" value="1"/>
</dbReference>
<evidence type="ECO:0000256" key="18">
    <source>
        <dbReference type="PIRSR" id="PIRSR612734-2"/>
    </source>
</evidence>
<evidence type="ECO:0000313" key="22">
    <source>
        <dbReference type="Proteomes" id="UP000253472"/>
    </source>
</evidence>
<comment type="catalytic activity">
    <reaction evidence="12">
        <text>dihydroxyacetone + ATP = dihydroxyacetone phosphate + ADP + H(+)</text>
        <dbReference type="Rhea" id="RHEA:15773"/>
        <dbReference type="ChEBI" id="CHEBI:15378"/>
        <dbReference type="ChEBI" id="CHEBI:16016"/>
        <dbReference type="ChEBI" id="CHEBI:30616"/>
        <dbReference type="ChEBI" id="CHEBI:57642"/>
        <dbReference type="ChEBI" id="CHEBI:456216"/>
        <dbReference type="EC" id="2.7.1.29"/>
    </reaction>
</comment>
<evidence type="ECO:0000256" key="7">
    <source>
        <dbReference type="ARBA" id="ARBA00022741"/>
    </source>
</evidence>
<organism evidence="21 22">
    <name type="scientific">Candida viswanathii</name>
    <dbReference type="NCBI Taxonomy" id="5486"/>
    <lineage>
        <taxon>Eukaryota</taxon>
        <taxon>Fungi</taxon>
        <taxon>Dikarya</taxon>
        <taxon>Ascomycota</taxon>
        <taxon>Saccharomycotina</taxon>
        <taxon>Pichiomycetes</taxon>
        <taxon>Debaryomycetaceae</taxon>
        <taxon>Candida/Lodderomyces clade</taxon>
        <taxon>Candida</taxon>
    </lineage>
</organism>
<feature type="binding site" evidence="18">
    <location>
        <begin position="57"/>
        <end position="60"/>
    </location>
    <ligand>
        <name>substrate</name>
    </ligand>
</feature>
<dbReference type="InterPro" id="IPR012734">
    <property type="entry name" value="DhaK_ATP"/>
</dbReference>
<dbReference type="InterPro" id="IPR050861">
    <property type="entry name" value="Dihydroxyacetone_Kinase"/>
</dbReference>